<name>A0A1D2VFH8_9ASCO</name>
<dbReference type="Proteomes" id="UP000095038">
    <property type="component" value="Unassembled WGS sequence"/>
</dbReference>
<evidence type="ECO:0000256" key="13">
    <source>
        <dbReference type="RuleBase" id="RU000304"/>
    </source>
</evidence>
<protein>
    <recommendedName>
        <fullName evidence="11">Serine/threonine-protein kinase BUR1</fullName>
        <ecNumber evidence="4">2.7.11.22</ecNumber>
        <ecNumber evidence="3">2.7.11.23</ecNumber>
    </recommendedName>
</protein>
<evidence type="ECO:0000256" key="2">
    <source>
        <dbReference type="ARBA" id="ARBA00006485"/>
    </source>
</evidence>
<keyword evidence="9 12" id="KW-0067">ATP-binding</keyword>
<dbReference type="InterPro" id="IPR000719">
    <property type="entry name" value="Prot_kinase_dom"/>
</dbReference>
<evidence type="ECO:0000256" key="12">
    <source>
        <dbReference type="PROSITE-ProRule" id="PRU10141"/>
    </source>
</evidence>
<dbReference type="PROSITE" id="PS00108">
    <property type="entry name" value="PROTEIN_KINASE_ST"/>
    <property type="match status" value="1"/>
</dbReference>
<dbReference type="OrthoDB" id="28397at2759"/>
<dbReference type="InterPro" id="IPR011009">
    <property type="entry name" value="Kinase-like_dom_sf"/>
</dbReference>
<dbReference type="FunFam" id="1.10.510.10:FF:000624">
    <property type="entry name" value="Mitogen-activated protein kinase"/>
    <property type="match status" value="1"/>
</dbReference>
<dbReference type="STRING" id="1344418.A0A1D2VFH8"/>
<evidence type="ECO:0000259" key="14">
    <source>
        <dbReference type="PROSITE" id="PS50011"/>
    </source>
</evidence>
<dbReference type="EC" id="2.7.11.22" evidence="4"/>
<evidence type="ECO:0000256" key="8">
    <source>
        <dbReference type="ARBA" id="ARBA00022777"/>
    </source>
</evidence>
<comment type="subcellular location">
    <subcellularLocation>
        <location evidence="1">Nucleus</location>
    </subcellularLocation>
</comment>
<organism evidence="15 16">
    <name type="scientific">Ascoidea rubescens DSM 1968</name>
    <dbReference type="NCBI Taxonomy" id="1344418"/>
    <lineage>
        <taxon>Eukaryota</taxon>
        <taxon>Fungi</taxon>
        <taxon>Dikarya</taxon>
        <taxon>Ascomycota</taxon>
        <taxon>Saccharomycotina</taxon>
        <taxon>Saccharomycetes</taxon>
        <taxon>Ascoideaceae</taxon>
        <taxon>Ascoidea</taxon>
    </lineage>
</organism>
<evidence type="ECO:0000256" key="1">
    <source>
        <dbReference type="ARBA" id="ARBA00004123"/>
    </source>
</evidence>
<dbReference type="SMART" id="SM00220">
    <property type="entry name" value="S_TKc"/>
    <property type="match status" value="1"/>
</dbReference>
<dbReference type="GeneID" id="30964279"/>
<dbReference type="FunCoup" id="A0A1D2VFH8">
    <property type="interactions" value="231"/>
</dbReference>
<dbReference type="GO" id="GO:0005634">
    <property type="term" value="C:nucleus"/>
    <property type="evidence" value="ECO:0007669"/>
    <property type="project" value="UniProtKB-SubCell"/>
</dbReference>
<evidence type="ECO:0000256" key="11">
    <source>
        <dbReference type="ARBA" id="ARBA00041018"/>
    </source>
</evidence>
<evidence type="ECO:0000256" key="7">
    <source>
        <dbReference type="ARBA" id="ARBA00022741"/>
    </source>
</evidence>
<keyword evidence="10" id="KW-0539">Nucleus</keyword>
<dbReference type="PROSITE" id="PS00107">
    <property type="entry name" value="PROTEIN_KINASE_ATP"/>
    <property type="match status" value="1"/>
</dbReference>
<evidence type="ECO:0000313" key="16">
    <source>
        <dbReference type="Proteomes" id="UP000095038"/>
    </source>
</evidence>
<evidence type="ECO:0000256" key="5">
    <source>
        <dbReference type="ARBA" id="ARBA00022527"/>
    </source>
</evidence>
<keyword evidence="7 12" id="KW-0547">Nucleotide-binding</keyword>
<proteinExistence type="inferred from homology"/>
<dbReference type="InterPro" id="IPR008271">
    <property type="entry name" value="Ser/Thr_kinase_AS"/>
</dbReference>
<dbReference type="SUPFAM" id="SSF56112">
    <property type="entry name" value="Protein kinase-like (PK-like)"/>
    <property type="match status" value="1"/>
</dbReference>
<keyword evidence="5 13" id="KW-0723">Serine/threonine-protein kinase</keyword>
<dbReference type="InParanoid" id="A0A1D2VFH8"/>
<feature type="non-terminal residue" evidence="15">
    <location>
        <position position="344"/>
    </location>
</feature>
<feature type="binding site" evidence="12">
    <location>
        <position position="44"/>
    </location>
    <ligand>
        <name>ATP</name>
        <dbReference type="ChEBI" id="CHEBI:30616"/>
    </ligand>
</feature>
<evidence type="ECO:0000256" key="3">
    <source>
        <dbReference type="ARBA" id="ARBA00012409"/>
    </source>
</evidence>
<accession>A0A1D2VFH8</accession>
<evidence type="ECO:0000256" key="10">
    <source>
        <dbReference type="ARBA" id="ARBA00023242"/>
    </source>
</evidence>
<dbReference type="GO" id="GO:0000307">
    <property type="term" value="C:cyclin-dependent protein kinase holoenzyme complex"/>
    <property type="evidence" value="ECO:0007669"/>
    <property type="project" value="UniProtKB-ARBA"/>
</dbReference>
<dbReference type="PANTHER" id="PTHR24056:SF233">
    <property type="entry name" value="CYCLIN-DEPENDENT KINASE 9"/>
    <property type="match status" value="1"/>
</dbReference>
<dbReference type="PANTHER" id="PTHR24056">
    <property type="entry name" value="CELL DIVISION PROTEIN KINASE"/>
    <property type="match status" value="1"/>
</dbReference>
<keyword evidence="16" id="KW-1185">Reference proteome</keyword>
<dbReference type="InterPro" id="IPR050108">
    <property type="entry name" value="CDK"/>
</dbReference>
<reference evidence="16" key="1">
    <citation type="submission" date="2016-05" db="EMBL/GenBank/DDBJ databases">
        <title>Comparative genomics of biotechnologically important yeasts.</title>
        <authorList>
            <consortium name="DOE Joint Genome Institute"/>
            <person name="Riley R."/>
            <person name="Haridas S."/>
            <person name="Wolfe K.H."/>
            <person name="Lopes M.R."/>
            <person name="Hittinger C.T."/>
            <person name="Goker M."/>
            <person name="Salamov A."/>
            <person name="Wisecaver J."/>
            <person name="Long T.M."/>
            <person name="Aerts A.L."/>
            <person name="Barry K."/>
            <person name="Choi C."/>
            <person name="Clum A."/>
            <person name="Coughlan A.Y."/>
            <person name="Deshpande S."/>
            <person name="Douglass A.P."/>
            <person name="Hanson S.J."/>
            <person name="Klenk H.-P."/>
            <person name="Labutti K."/>
            <person name="Lapidus A."/>
            <person name="Lindquist E."/>
            <person name="Lipzen A."/>
            <person name="Meier-Kolthoff J.P."/>
            <person name="Ohm R.A."/>
            <person name="Otillar R.P."/>
            <person name="Pangilinan J."/>
            <person name="Peng Y."/>
            <person name="Rokas A."/>
            <person name="Rosa C.A."/>
            <person name="Scheuner C."/>
            <person name="Sibirny A.A."/>
            <person name="Slot J.C."/>
            <person name="Stielow J.B."/>
            <person name="Sun H."/>
            <person name="Kurtzman C.P."/>
            <person name="Blackwell M."/>
            <person name="Grigoriev I.V."/>
            <person name="Jeffries T.W."/>
        </authorList>
    </citation>
    <scope>NUCLEOTIDE SEQUENCE [LARGE SCALE GENOMIC DNA]</scope>
    <source>
        <strain evidence="16">DSM 1968</strain>
    </source>
</reference>
<comment type="similarity">
    <text evidence="2">Belongs to the protein kinase superfamily. CMGC Ser/Thr protein kinase family. CDC2/CDKX subfamily.</text>
</comment>
<keyword evidence="6" id="KW-0808">Transferase</keyword>
<dbReference type="Gene3D" id="1.10.510.10">
    <property type="entry name" value="Transferase(Phosphotransferase) domain 1"/>
    <property type="match status" value="1"/>
</dbReference>
<dbReference type="AlphaFoldDB" id="A0A1D2VFH8"/>
<evidence type="ECO:0000256" key="4">
    <source>
        <dbReference type="ARBA" id="ARBA00012425"/>
    </source>
</evidence>
<dbReference type="InterPro" id="IPR017441">
    <property type="entry name" value="Protein_kinase_ATP_BS"/>
</dbReference>
<evidence type="ECO:0000256" key="9">
    <source>
        <dbReference type="ARBA" id="ARBA00022840"/>
    </source>
</evidence>
<sequence length="344" mass="39874">MYQKDFYGMSNINDYLNLSKLGEGTFGTVTKCKQKKTGKLVALKKLIVHKKDDGFPLTSLREITILKKLKHKNIIHENNNENSNNSIPGVFYMVTPYMSSDLTGLLQNPRITLNENVKKCFMIQLLEGLNYLHHQKLYHRDIKAANLLIDYNNVLKIADFGLARHYKGDLPRDNHASTTTCKYTSLVVTRWYRAPELLFFDSLYTTAIDCWGVGCVFGELYYKKPILQGASDMDQGIKIFELMGFSNDNKKLLDYYSKLPNPNKIILTTYQSNLNDFFKPFALSKNAIDLLSKLLDLNPKTRYNCEAALNHPYFKEYPLPSKPYDFKSFEESHEMDIKRYNEEK</sequence>
<dbReference type="PROSITE" id="PS50011">
    <property type="entry name" value="PROTEIN_KINASE_DOM"/>
    <property type="match status" value="1"/>
</dbReference>
<dbReference type="EMBL" id="KV454482">
    <property type="protein sequence ID" value="ODV60342.1"/>
    <property type="molecule type" value="Genomic_DNA"/>
</dbReference>
<feature type="domain" description="Protein kinase" evidence="14">
    <location>
        <begin position="15"/>
        <end position="314"/>
    </location>
</feature>
<dbReference type="Gene3D" id="3.30.200.20">
    <property type="entry name" value="Phosphorylase Kinase, domain 1"/>
    <property type="match status" value="1"/>
</dbReference>
<dbReference type="GO" id="GO:0005524">
    <property type="term" value="F:ATP binding"/>
    <property type="evidence" value="ECO:0007669"/>
    <property type="project" value="UniProtKB-UniRule"/>
</dbReference>
<evidence type="ECO:0000256" key="6">
    <source>
        <dbReference type="ARBA" id="ARBA00022679"/>
    </source>
</evidence>
<evidence type="ECO:0000313" key="15">
    <source>
        <dbReference type="EMBL" id="ODV60342.1"/>
    </source>
</evidence>
<dbReference type="RefSeq" id="XP_020046649.1">
    <property type="nucleotide sequence ID" value="XM_020190643.1"/>
</dbReference>
<dbReference type="GO" id="GO:0009891">
    <property type="term" value="P:positive regulation of biosynthetic process"/>
    <property type="evidence" value="ECO:0007669"/>
    <property type="project" value="UniProtKB-ARBA"/>
</dbReference>
<dbReference type="EC" id="2.7.11.23" evidence="3"/>
<dbReference type="GO" id="GO:0008353">
    <property type="term" value="F:RNA polymerase II CTD heptapeptide repeat kinase activity"/>
    <property type="evidence" value="ECO:0007669"/>
    <property type="project" value="UniProtKB-EC"/>
</dbReference>
<dbReference type="GO" id="GO:0004693">
    <property type="term" value="F:cyclin-dependent protein serine/threonine kinase activity"/>
    <property type="evidence" value="ECO:0007669"/>
    <property type="project" value="UniProtKB-EC"/>
</dbReference>
<keyword evidence="8 15" id="KW-0418">Kinase</keyword>
<gene>
    <name evidence="15" type="ORF">ASCRUDRAFT_35803</name>
</gene>
<dbReference type="Pfam" id="PF00069">
    <property type="entry name" value="Pkinase"/>
    <property type="match status" value="1"/>
</dbReference>